<dbReference type="InterPro" id="IPR000547">
    <property type="entry name" value="Clathrin_H-chain/VPS_repeat"/>
</dbReference>
<evidence type="ECO:0000313" key="9">
    <source>
        <dbReference type="Proteomes" id="UP000054937"/>
    </source>
</evidence>
<dbReference type="OMA" id="HINEEHY"/>
<dbReference type="GO" id="GO:0005768">
    <property type="term" value="C:endosome"/>
    <property type="evidence" value="ECO:0007669"/>
    <property type="project" value="TreeGrafter"/>
</dbReference>
<evidence type="ECO:0000256" key="2">
    <source>
        <dbReference type="ARBA" id="ARBA00022771"/>
    </source>
</evidence>
<feature type="repeat" description="CHCR" evidence="4">
    <location>
        <begin position="482"/>
        <end position="640"/>
    </location>
</feature>
<accession>A0A0V0R9N0</accession>
<dbReference type="GO" id="GO:0030674">
    <property type="term" value="F:protein-macromolecule adaptor activity"/>
    <property type="evidence" value="ECO:0007669"/>
    <property type="project" value="TreeGrafter"/>
</dbReference>
<feature type="compositionally biased region" description="Polar residues" evidence="6">
    <location>
        <begin position="852"/>
        <end position="867"/>
    </location>
</feature>
<evidence type="ECO:0000256" key="4">
    <source>
        <dbReference type="PROSITE-ProRule" id="PRU01006"/>
    </source>
</evidence>
<dbReference type="AlphaFoldDB" id="A0A0V0R9N0"/>
<dbReference type="GO" id="GO:0048284">
    <property type="term" value="P:organelle fusion"/>
    <property type="evidence" value="ECO:0007669"/>
    <property type="project" value="TreeGrafter"/>
</dbReference>
<evidence type="ECO:0000256" key="1">
    <source>
        <dbReference type="ARBA" id="ARBA00022723"/>
    </source>
</evidence>
<keyword evidence="1" id="KW-0479">Metal-binding</keyword>
<sequence>MTFRAQSFEILNQDLYDQGQLIDEEDQAGFDPEIQNNIEVFSQKTFDLDELYLDENGNAILCTNDGLNFILPQNGNQIKHIHQLQQCCIKSCCFDERNPKEQISTIIFGTQRNLDMITLIIATTTKSIYQFHVTISAEYLQKNNMYNESNLFIPIEDIFFKHYSSIEKIKDAELPQQNSVRSLINVCYDKAERPTSYLFTNGNALLLIQLPNDTEQIDNFKLKSFTFLNQSIDNNLQQQNLRMQTPPQQIALTLYHYFILIKNNLYIFSRITQKVVHTIKFKNSKDGMMKDIKNDCIWVFGSLSLDKIDLDNEDNDVWRVYLEAKRYSEAYQLCISSQDGYSQLLLKSMEDANCLKVTEDYLQEYLEKNKYTQNWECQIQIILAWVLQLKVEQIQTCKTAIYQLEKTKNKEISKQQNQSQILQKSLEKENLYEVIVHHINEEHYQTAIKYLKKVETNQQAQIIYTYSHLFLKHETEAIFEILTTKIKYFDAQKLISSLFDIPKEKWEYGVKILEHSIQKQKCQDKSVHNTYLFFLAELKKEEQINKYLEKQKQLYNKYFKILFTDVFALKICQANHLYSSQIQIFGFMKLYSDAVNLALQNDLLEDAKEIAKEVLDDVLRKKLWMEIVFYMIKNKDRFSIEEIVSLTDSESDQIEDTYANGVKKKTFLKIDEIIPHLDENMKIEQLQGKIQSSLQQYNDEIKELKDMMEAYSTQTDNCQKELIFMDEQYFIIDQNIKCELCGQYIFQEEKQNMYIFPCVHKFHQDCYFKILQQFFNLRPEFKEVVKELKNLNQDINLIKQRKQQKIKIWHQKLKNQQTELSFFEKYFQHNEEIIDTSQLNINKIKQNPSSLKISQNNSNLRSTSVAQNSNNSNLKNGLNSNITNNSSLKEQQEQFQKQLLNQAIQMGVQDYEQDGEDQELDNKLKEIFQVKQQLETDICKECIFCGEIQVDLAFTDFDKKEELSWNLETPTH</sequence>
<dbReference type="GO" id="GO:0007032">
    <property type="term" value="P:endosome organization"/>
    <property type="evidence" value="ECO:0007669"/>
    <property type="project" value="TreeGrafter"/>
</dbReference>
<proteinExistence type="predicted"/>
<evidence type="ECO:0000259" key="7">
    <source>
        <dbReference type="Pfam" id="PF05131"/>
    </source>
</evidence>
<keyword evidence="5" id="KW-0175">Coiled coil</keyword>
<dbReference type="GO" id="GO:0030897">
    <property type="term" value="C:HOPS complex"/>
    <property type="evidence" value="ECO:0007669"/>
    <property type="project" value="TreeGrafter"/>
</dbReference>
<dbReference type="GO" id="GO:0006886">
    <property type="term" value="P:intracellular protein transport"/>
    <property type="evidence" value="ECO:0007669"/>
    <property type="project" value="UniProtKB-UniRule"/>
</dbReference>
<evidence type="ECO:0000256" key="5">
    <source>
        <dbReference type="SAM" id="Coils"/>
    </source>
</evidence>
<feature type="domain" description="Pep3/Vps18 beta-propeller" evidence="7">
    <location>
        <begin position="102"/>
        <end position="303"/>
    </location>
</feature>
<dbReference type="Pfam" id="PF05131">
    <property type="entry name" value="Pep3_Vps18"/>
    <property type="match status" value="1"/>
</dbReference>
<dbReference type="GO" id="GO:0007033">
    <property type="term" value="P:vacuole organization"/>
    <property type="evidence" value="ECO:0007669"/>
    <property type="project" value="TreeGrafter"/>
</dbReference>
<dbReference type="InterPro" id="IPR007810">
    <property type="entry name" value="Pep3/Vps18_beta-prop"/>
</dbReference>
<evidence type="ECO:0000256" key="6">
    <source>
        <dbReference type="SAM" id="MobiDB-lite"/>
    </source>
</evidence>
<dbReference type="GO" id="GO:0008270">
    <property type="term" value="F:zinc ion binding"/>
    <property type="evidence" value="ECO:0007669"/>
    <property type="project" value="UniProtKB-KW"/>
</dbReference>
<dbReference type="InParanoid" id="A0A0V0R9N0"/>
<protein>
    <recommendedName>
        <fullName evidence="7">Pep3/Vps18 beta-propeller domain-containing protein</fullName>
    </recommendedName>
</protein>
<dbReference type="PANTHER" id="PTHR23323:SF26">
    <property type="entry name" value="VACUOLAR PROTEIN SORTING-ASSOCIATED PROTEIN 18 HOMOLOG"/>
    <property type="match status" value="1"/>
</dbReference>
<dbReference type="Proteomes" id="UP000054937">
    <property type="component" value="Unassembled WGS sequence"/>
</dbReference>
<keyword evidence="3" id="KW-0862">Zinc</keyword>
<evidence type="ECO:0000313" key="8">
    <source>
        <dbReference type="EMBL" id="KRX11213.1"/>
    </source>
</evidence>
<feature type="compositionally biased region" description="Low complexity" evidence="6">
    <location>
        <begin position="868"/>
        <end position="878"/>
    </location>
</feature>
<feature type="coiled-coil region" evidence="5">
    <location>
        <begin position="683"/>
        <end position="721"/>
    </location>
</feature>
<organism evidence="8 9">
    <name type="scientific">Pseudocohnilembus persalinus</name>
    <name type="common">Ciliate</name>
    <dbReference type="NCBI Taxonomy" id="266149"/>
    <lineage>
        <taxon>Eukaryota</taxon>
        <taxon>Sar</taxon>
        <taxon>Alveolata</taxon>
        <taxon>Ciliophora</taxon>
        <taxon>Intramacronucleata</taxon>
        <taxon>Oligohymenophorea</taxon>
        <taxon>Scuticociliatia</taxon>
        <taxon>Philasterida</taxon>
        <taxon>Pseudocohnilembidae</taxon>
        <taxon>Pseudocohnilembus</taxon>
    </lineage>
</organism>
<evidence type="ECO:0000256" key="3">
    <source>
        <dbReference type="ARBA" id="ARBA00022833"/>
    </source>
</evidence>
<dbReference type="PANTHER" id="PTHR23323">
    <property type="entry name" value="VACUOLAR PROTEIN SORTING-ASSOCIATED PROTEIN"/>
    <property type="match status" value="1"/>
</dbReference>
<feature type="coiled-coil region" evidence="5">
    <location>
        <begin position="781"/>
        <end position="819"/>
    </location>
</feature>
<keyword evidence="2" id="KW-0863">Zinc-finger</keyword>
<feature type="region of interest" description="Disordered" evidence="6">
    <location>
        <begin position="852"/>
        <end position="878"/>
    </location>
</feature>
<keyword evidence="9" id="KW-1185">Reference proteome</keyword>
<comment type="caution">
    <text evidence="8">The sequence shown here is derived from an EMBL/GenBank/DDBJ whole genome shotgun (WGS) entry which is preliminary data.</text>
</comment>
<dbReference type="EMBL" id="LDAU01000003">
    <property type="protein sequence ID" value="KRX11213.1"/>
    <property type="molecule type" value="Genomic_DNA"/>
</dbReference>
<dbReference type="SUPFAM" id="SSF57850">
    <property type="entry name" value="RING/U-box"/>
    <property type="match status" value="1"/>
</dbReference>
<name>A0A0V0R9N0_PSEPJ</name>
<dbReference type="OrthoDB" id="1845386at2759"/>
<reference evidence="8 9" key="1">
    <citation type="journal article" date="2015" name="Sci. Rep.">
        <title>Genome of the facultative scuticociliatosis pathogen Pseudocohnilembus persalinus provides insight into its virulence through horizontal gene transfer.</title>
        <authorList>
            <person name="Xiong J."/>
            <person name="Wang G."/>
            <person name="Cheng J."/>
            <person name="Tian M."/>
            <person name="Pan X."/>
            <person name="Warren A."/>
            <person name="Jiang C."/>
            <person name="Yuan D."/>
            <person name="Miao W."/>
        </authorList>
    </citation>
    <scope>NUCLEOTIDE SEQUENCE [LARGE SCALE GENOMIC DNA]</scope>
    <source>
        <strain evidence="8">36N120E</strain>
    </source>
</reference>
<dbReference type="GO" id="GO:0006904">
    <property type="term" value="P:vesicle docking involved in exocytosis"/>
    <property type="evidence" value="ECO:0007669"/>
    <property type="project" value="TreeGrafter"/>
</dbReference>
<dbReference type="PROSITE" id="PS50236">
    <property type="entry name" value="CHCR"/>
    <property type="match status" value="1"/>
</dbReference>
<gene>
    <name evidence="8" type="ORF">PPERSA_07738</name>
</gene>